<organism evidence="1 2">
    <name type="scientific">Austropuccinia psidii MF-1</name>
    <dbReference type="NCBI Taxonomy" id="1389203"/>
    <lineage>
        <taxon>Eukaryota</taxon>
        <taxon>Fungi</taxon>
        <taxon>Dikarya</taxon>
        <taxon>Basidiomycota</taxon>
        <taxon>Pucciniomycotina</taxon>
        <taxon>Pucciniomycetes</taxon>
        <taxon>Pucciniales</taxon>
        <taxon>Sphaerophragmiaceae</taxon>
        <taxon>Austropuccinia</taxon>
    </lineage>
</organism>
<dbReference type="AlphaFoldDB" id="A0A9Q3FPL4"/>
<name>A0A9Q3FPL4_9BASI</name>
<dbReference type="EMBL" id="AVOT02048624">
    <property type="protein sequence ID" value="MBW0543843.1"/>
    <property type="molecule type" value="Genomic_DNA"/>
</dbReference>
<evidence type="ECO:0000313" key="1">
    <source>
        <dbReference type="EMBL" id="MBW0543843.1"/>
    </source>
</evidence>
<comment type="caution">
    <text evidence="1">The sequence shown here is derived from an EMBL/GenBank/DDBJ whole genome shotgun (WGS) entry which is preliminary data.</text>
</comment>
<gene>
    <name evidence="1" type="ORF">O181_083558</name>
</gene>
<proteinExistence type="predicted"/>
<reference evidence="1" key="1">
    <citation type="submission" date="2021-03" db="EMBL/GenBank/DDBJ databases">
        <title>Draft genome sequence of rust myrtle Austropuccinia psidii MF-1, a brazilian biotype.</title>
        <authorList>
            <person name="Quecine M.C."/>
            <person name="Pachon D.M.R."/>
            <person name="Bonatelli M.L."/>
            <person name="Correr F.H."/>
            <person name="Franceschini L.M."/>
            <person name="Leite T.F."/>
            <person name="Margarido G.R.A."/>
            <person name="Almeida C.A."/>
            <person name="Ferrarezi J.A."/>
            <person name="Labate C.A."/>
        </authorList>
    </citation>
    <scope>NUCLEOTIDE SEQUENCE</scope>
    <source>
        <strain evidence="1">MF-1</strain>
    </source>
</reference>
<evidence type="ECO:0000313" key="2">
    <source>
        <dbReference type="Proteomes" id="UP000765509"/>
    </source>
</evidence>
<accession>A0A9Q3FPL4</accession>
<protein>
    <submittedName>
        <fullName evidence="1">Uncharacterized protein</fullName>
    </submittedName>
</protein>
<dbReference type="Proteomes" id="UP000765509">
    <property type="component" value="Unassembled WGS sequence"/>
</dbReference>
<sequence>MRTGEEKQINLLIAKGAVHTILGRPFLAVNNVKLEFSHKEGEIFSYPEQYGHQLCLPICNPQAMGWQISPLSGMELCASSEIVKWSVHQAESSKRKETQETESKSSTRVKTIILGPNKIPSSAIFDAKNDLNFITQEIALKAELNISPYTSKSTDSSLKLIGQIKNLEVTSESEGKTYLDFLVFEDFNQIIIEERSSILSSSKESMLAETHVKSKGKETEDKLEVEYIETMVKIKYELKKMRRNLDMAIEDPEKWLALEEETGYISDIYKDLLSEEPNHNIINPLAKRKFEELENESAVITEDKMNQVWDRDIKKGIQQRMEIVPEENG</sequence>
<keyword evidence="2" id="KW-1185">Reference proteome</keyword>